<keyword evidence="1" id="KW-1133">Transmembrane helix</keyword>
<evidence type="ECO:0000313" key="3">
    <source>
        <dbReference type="Proteomes" id="UP000050544"/>
    </source>
</evidence>
<feature type="transmembrane region" description="Helical" evidence="1">
    <location>
        <begin position="54"/>
        <end position="79"/>
    </location>
</feature>
<evidence type="ECO:0000256" key="1">
    <source>
        <dbReference type="SAM" id="Phobius"/>
    </source>
</evidence>
<protein>
    <submittedName>
        <fullName evidence="2">Uncharacterized protein</fullName>
    </submittedName>
</protein>
<keyword evidence="1" id="KW-0812">Transmembrane</keyword>
<evidence type="ECO:0000313" key="2">
    <source>
        <dbReference type="EMBL" id="KPL83778.1"/>
    </source>
</evidence>
<dbReference type="Proteomes" id="UP000050544">
    <property type="component" value="Unassembled WGS sequence"/>
</dbReference>
<feature type="transmembrane region" description="Helical" evidence="1">
    <location>
        <begin position="20"/>
        <end position="47"/>
    </location>
</feature>
<dbReference type="RefSeq" id="WP_054520160.1">
    <property type="nucleotide sequence ID" value="NZ_LGKO01000002.1"/>
</dbReference>
<reference evidence="2 3" key="1">
    <citation type="submission" date="2015-07" db="EMBL/GenBank/DDBJ databases">
        <title>Whole genome sequence of Thermanaerothrix daxensis DSM 23592.</title>
        <authorList>
            <person name="Hemp J."/>
            <person name="Ward L.M."/>
            <person name="Pace L.A."/>
            <person name="Fischer W.W."/>
        </authorList>
    </citation>
    <scope>NUCLEOTIDE SEQUENCE [LARGE SCALE GENOMIC DNA]</scope>
    <source>
        <strain evidence="2 3">GNS-1</strain>
    </source>
</reference>
<keyword evidence="3" id="KW-1185">Reference proteome</keyword>
<comment type="caution">
    <text evidence="2">The sequence shown here is derived from an EMBL/GenBank/DDBJ whole genome shotgun (WGS) entry which is preliminary data.</text>
</comment>
<dbReference type="AlphaFoldDB" id="A0A0N8GQI3"/>
<keyword evidence="1" id="KW-0472">Membrane</keyword>
<accession>A0A0N8GQI3</accession>
<proteinExistence type="predicted"/>
<dbReference type="EMBL" id="LGKO01000002">
    <property type="protein sequence ID" value="KPL83778.1"/>
    <property type="molecule type" value="Genomic_DNA"/>
</dbReference>
<name>A0A0N8GQI3_9CHLR</name>
<sequence length="134" mass="13920">MSEFSSYPSTRPPLEKPGMVTALGVLTLVSGIVNILTGLGLTGGLVLGTFGIGLLCAPITVLPAILGVFEILYAIKILANPPVPVQFSQTIAILEICCILFGNVIALVVGILALVFYSDAQVRGYFDALNTPAA</sequence>
<organism evidence="2 3">
    <name type="scientific">Thermanaerothrix daxensis</name>
    <dbReference type="NCBI Taxonomy" id="869279"/>
    <lineage>
        <taxon>Bacteria</taxon>
        <taxon>Bacillati</taxon>
        <taxon>Chloroflexota</taxon>
        <taxon>Anaerolineae</taxon>
        <taxon>Anaerolineales</taxon>
        <taxon>Anaerolineaceae</taxon>
        <taxon>Thermanaerothrix</taxon>
    </lineage>
</organism>
<gene>
    <name evidence="2" type="ORF">SE15_00515</name>
</gene>
<feature type="transmembrane region" description="Helical" evidence="1">
    <location>
        <begin position="91"/>
        <end position="117"/>
    </location>
</feature>
<dbReference type="OrthoDB" id="9853555at2"/>